<feature type="transmembrane region" description="Helical" evidence="6">
    <location>
        <begin position="158"/>
        <end position="177"/>
    </location>
</feature>
<evidence type="ECO:0000256" key="4">
    <source>
        <dbReference type="ARBA" id="ARBA00022989"/>
    </source>
</evidence>
<dbReference type="EMBL" id="LSSN01001511">
    <property type="protein sequence ID" value="OMJ19362.1"/>
    <property type="molecule type" value="Genomic_DNA"/>
</dbReference>
<comment type="subcellular location">
    <subcellularLocation>
        <location evidence="1">Membrane</location>
        <topology evidence="1">Multi-pass membrane protein</topology>
    </subcellularLocation>
</comment>
<dbReference type="STRING" id="133412.A0A1R1XXF7"/>
<organism evidence="7 8">
    <name type="scientific">Smittium culicis</name>
    <dbReference type="NCBI Taxonomy" id="133412"/>
    <lineage>
        <taxon>Eukaryota</taxon>
        <taxon>Fungi</taxon>
        <taxon>Fungi incertae sedis</taxon>
        <taxon>Zoopagomycota</taxon>
        <taxon>Kickxellomycotina</taxon>
        <taxon>Harpellomycetes</taxon>
        <taxon>Harpellales</taxon>
        <taxon>Legeriomycetaceae</taxon>
        <taxon>Smittium</taxon>
    </lineage>
</organism>
<comment type="similarity">
    <text evidence="2">Belongs to the acetate uptake transporter (AceTr) (TC 2.A.96) family.</text>
</comment>
<evidence type="ECO:0000256" key="6">
    <source>
        <dbReference type="SAM" id="Phobius"/>
    </source>
</evidence>
<evidence type="ECO:0000313" key="7">
    <source>
        <dbReference type="EMBL" id="OMJ19362.1"/>
    </source>
</evidence>
<protein>
    <submittedName>
        <fullName evidence="7">Ammonia transport outward protein 2</fullName>
    </submittedName>
</protein>
<gene>
    <name evidence="7" type="ORF">AYI70_g4781</name>
</gene>
<keyword evidence="3 6" id="KW-0812">Transmembrane</keyword>
<dbReference type="Proteomes" id="UP000187283">
    <property type="component" value="Unassembled WGS sequence"/>
</dbReference>
<keyword evidence="4 6" id="KW-1133">Transmembrane helix</keyword>
<evidence type="ECO:0000256" key="3">
    <source>
        <dbReference type="ARBA" id="ARBA00022692"/>
    </source>
</evidence>
<comment type="caution">
    <text evidence="7">The sequence shown here is derived from an EMBL/GenBank/DDBJ whole genome shotgun (WGS) entry which is preliminary data.</text>
</comment>
<dbReference type="PANTHER" id="PTHR31123:SF1">
    <property type="entry name" value="ACCUMULATION OF DYADS PROTEIN 2-RELATED"/>
    <property type="match status" value="1"/>
</dbReference>
<dbReference type="InterPro" id="IPR051633">
    <property type="entry name" value="AceTr"/>
</dbReference>
<dbReference type="Pfam" id="PF01184">
    <property type="entry name" value="Gpr1_Fun34_YaaH"/>
    <property type="match status" value="1"/>
</dbReference>
<reference evidence="7 8" key="1">
    <citation type="submission" date="2017-01" db="EMBL/GenBank/DDBJ databases">
        <authorList>
            <person name="Mah S.A."/>
            <person name="Swanson W.J."/>
            <person name="Moy G.W."/>
            <person name="Vacquier V.D."/>
        </authorList>
    </citation>
    <scope>NUCLEOTIDE SEQUENCE [LARGE SCALE GENOMIC DNA]</scope>
    <source>
        <strain evidence="7 8">GSMNP</strain>
    </source>
</reference>
<evidence type="ECO:0000313" key="8">
    <source>
        <dbReference type="Proteomes" id="UP000187283"/>
    </source>
</evidence>
<evidence type="ECO:0000256" key="5">
    <source>
        <dbReference type="ARBA" id="ARBA00023136"/>
    </source>
</evidence>
<dbReference type="OrthoDB" id="3648309at2759"/>
<evidence type="ECO:0000256" key="2">
    <source>
        <dbReference type="ARBA" id="ARBA00005587"/>
    </source>
</evidence>
<evidence type="ECO:0000256" key="1">
    <source>
        <dbReference type="ARBA" id="ARBA00004141"/>
    </source>
</evidence>
<feature type="transmembrane region" description="Helical" evidence="6">
    <location>
        <begin position="130"/>
        <end position="152"/>
    </location>
</feature>
<accession>A0A1R1XXF7</accession>
<feature type="transmembrane region" description="Helical" evidence="6">
    <location>
        <begin position="104"/>
        <end position="123"/>
    </location>
</feature>
<sequence>MAKFANASPLGLTAFAVTTFVNSMHNAGIGLPYGSPKAVLTGLAFFYGGFAQILAGMWDFANGNTLGATAFTSFGAFWMAHAAMDIPAFGVTDGFAKNNNLTKNQSMGIYNLSWTILTFILLIASLRTSLVMAVIFTVLEVTLIFLTIGEWTGSKACITTGGVLGIILSLLAFYLAATHLINKKTGFIDLYDRNLMKETEDKE</sequence>
<dbReference type="NCBIfam" id="NF038013">
    <property type="entry name" value="AceTr_1"/>
    <property type="match status" value="1"/>
</dbReference>
<proteinExistence type="inferred from homology"/>
<dbReference type="InterPro" id="IPR000791">
    <property type="entry name" value="Gpr1/Fun34/SatP-like"/>
</dbReference>
<dbReference type="AlphaFoldDB" id="A0A1R1XXF7"/>
<dbReference type="PANTHER" id="PTHR31123">
    <property type="entry name" value="ACCUMULATION OF DYADS PROTEIN 2-RELATED"/>
    <property type="match status" value="1"/>
</dbReference>
<keyword evidence="5 6" id="KW-0472">Membrane</keyword>
<dbReference type="GO" id="GO:0005886">
    <property type="term" value="C:plasma membrane"/>
    <property type="evidence" value="ECO:0007669"/>
    <property type="project" value="TreeGrafter"/>
</dbReference>
<dbReference type="GO" id="GO:0015123">
    <property type="term" value="F:acetate transmembrane transporter activity"/>
    <property type="evidence" value="ECO:0007669"/>
    <property type="project" value="TreeGrafter"/>
</dbReference>
<name>A0A1R1XXF7_9FUNG</name>
<feature type="transmembrane region" description="Helical" evidence="6">
    <location>
        <begin position="39"/>
        <end position="58"/>
    </location>
</feature>
<keyword evidence="8" id="KW-1185">Reference proteome</keyword>